<evidence type="ECO:0000259" key="2">
    <source>
        <dbReference type="Pfam" id="PF00109"/>
    </source>
</evidence>
<dbReference type="Pfam" id="PF00109">
    <property type="entry name" value="ketoacyl-synt"/>
    <property type="match status" value="1"/>
</dbReference>
<dbReference type="Proteomes" id="UP000292958">
    <property type="component" value="Unassembled WGS sequence"/>
</dbReference>
<keyword evidence="4" id="KW-1185">Reference proteome</keyword>
<dbReference type="InterPro" id="IPR016039">
    <property type="entry name" value="Thiolase-like"/>
</dbReference>
<dbReference type="InterPro" id="IPR014030">
    <property type="entry name" value="Ketoacyl_synth_N"/>
</dbReference>
<accession>A0A4Q7YN36</accession>
<organism evidence="3 4">
    <name type="scientific">Edaphobacter modestus</name>
    <dbReference type="NCBI Taxonomy" id="388466"/>
    <lineage>
        <taxon>Bacteria</taxon>
        <taxon>Pseudomonadati</taxon>
        <taxon>Acidobacteriota</taxon>
        <taxon>Terriglobia</taxon>
        <taxon>Terriglobales</taxon>
        <taxon>Acidobacteriaceae</taxon>
        <taxon>Edaphobacter</taxon>
    </lineage>
</organism>
<comment type="caution">
    <text evidence="3">The sequence shown here is derived from an EMBL/GenBank/DDBJ whole genome shotgun (WGS) entry which is preliminary data.</text>
</comment>
<keyword evidence="1" id="KW-0808">Transferase</keyword>
<dbReference type="PANTHER" id="PTHR11712">
    <property type="entry name" value="POLYKETIDE SYNTHASE-RELATED"/>
    <property type="match status" value="1"/>
</dbReference>
<protein>
    <submittedName>
        <fullName evidence="3">Beta-ketoacyl synthase-like protein</fullName>
    </submittedName>
</protein>
<dbReference type="GO" id="GO:0004315">
    <property type="term" value="F:3-oxoacyl-[acyl-carrier-protein] synthase activity"/>
    <property type="evidence" value="ECO:0007669"/>
    <property type="project" value="TreeGrafter"/>
</dbReference>
<dbReference type="Gene3D" id="3.40.47.10">
    <property type="match status" value="1"/>
</dbReference>
<reference evidence="3 4" key="1">
    <citation type="submission" date="2019-02" db="EMBL/GenBank/DDBJ databases">
        <title>Genomic Encyclopedia of Archaeal and Bacterial Type Strains, Phase II (KMG-II): from individual species to whole genera.</title>
        <authorList>
            <person name="Goeker M."/>
        </authorList>
    </citation>
    <scope>NUCLEOTIDE SEQUENCE [LARGE SCALE GENOMIC DNA]</scope>
    <source>
        <strain evidence="3 4">DSM 18101</strain>
    </source>
</reference>
<evidence type="ECO:0000256" key="1">
    <source>
        <dbReference type="ARBA" id="ARBA00022679"/>
    </source>
</evidence>
<sequence>MARIEMVKTLRSVVVTGIGLVSPVGIGTEQTWLAIQNGVSGIAPITLFPTDDFSCRFAGEVKDFSPEEFVERKDAKKTGRFIHLAMAAAQFAMEEARLRITEKNAGHVGVCIGSGIGAFEVIEREHTKLMTQGPSRVSPFFITASIVNLAAGGQVSIRYGAKGPNLTCATACTTGAHGIGEAFRIIQRGDADAMICGGMSVDRQSCLFPYEQFWEQRAEGLLPSIYLR</sequence>
<name>A0A4Q7YN36_9BACT</name>
<dbReference type="AlphaFoldDB" id="A0A4Q7YN36"/>
<proteinExistence type="predicted"/>
<evidence type="ECO:0000313" key="4">
    <source>
        <dbReference type="Proteomes" id="UP000292958"/>
    </source>
</evidence>
<dbReference type="OrthoDB" id="9808669at2"/>
<dbReference type="RefSeq" id="WP_130417408.1">
    <property type="nucleotide sequence ID" value="NZ_SHKW01000001.1"/>
</dbReference>
<gene>
    <name evidence="3" type="ORF">BDD14_0493</name>
</gene>
<dbReference type="GO" id="GO:0006633">
    <property type="term" value="P:fatty acid biosynthetic process"/>
    <property type="evidence" value="ECO:0007669"/>
    <property type="project" value="TreeGrafter"/>
</dbReference>
<dbReference type="InterPro" id="IPR000794">
    <property type="entry name" value="Beta-ketoacyl_synthase"/>
</dbReference>
<dbReference type="EMBL" id="SHKW01000001">
    <property type="protein sequence ID" value="RZU39152.1"/>
    <property type="molecule type" value="Genomic_DNA"/>
</dbReference>
<evidence type="ECO:0000313" key="3">
    <source>
        <dbReference type="EMBL" id="RZU39152.1"/>
    </source>
</evidence>
<dbReference type="SUPFAM" id="SSF53901">
    <property type="entry name" value="Thiolase-like"/>
    <property type="match status" value="1"/>
</dbReference>
<dbReference type="PANTHER" id="PTHR11712:SF336">
    <property type="entry name" value="3-OXOACYL-[ACYL-CARRIER-PROTEIN] SYNTHASE, MITOCHONDRIAL"/>
    <property type="match status" value="1"/>
</dbReference>
<feature type="domain" description="Beta-ketoacyl synthase-like N-terminal" evidence="2">
    <location>
        <begin position="11"/>
        <end position="201"/>
    </location>
</feature>